<name>W9RPU4_9ROSA</name>
<feature type="region of interest" description="Disordered" evidence="3">
    <location>
        <begin position="250"/>
        <end position="474"/>
    </location>
</feature>
<organism evidence="6 7">
    <name type="scientific">Morus notabilis</name>
    <dbReference type="NCBI Taxonomy" id="981085"/>
    <lineage>
        <taxon>Eukaryota</taxon>
        <taxon>Viridiplantae</taxon>
        <taxon>Streptophyta</taxon>
        <taxon>Embryophyta</taxon>
        <taxon>Tracheophyta</taxon>
        <taxon>Spermatophyta</taxon>
        <taxon>Magnoliopsida</taxon>
        <taxon>eudicotyledons</taxon>
        <taxon>Gunneridae</taxon>
        <taxon>Pentapetalae</taxon>
        <taxon>rosids</taxon>
        <taxon>fabids</taxon>
        <taxon>Rosales</taxon>
        <taxon>Moraceae</taxon>
        <taxon>Moreae</taxon>
        <taxon>Morus</taxon>
    </lineage>
</organism>
<dbReference type="SMART" id="SM00360">
    <property type="entry name" value="RRM"/>
    <property type="match status" value="1"/>
</dbReference>
<feature type="compositionally biased region" description="Basic and acidic residues" evidence="3">
    <location>
        <begin position="222"/>
        <end position="232"/>
    </location>
</feature>
<dbReference type="InterPro" id="IPR001878">
    <property type="entry name" value="Znf_CCHC"/>
</dbReference>
<feature type="compositionally biased region" description="Low complexity" evidence="3">
    <location>
        <begin position="426"/>
        <end position="440"/>
    </location>
</feature>
<feature type="compositionally biased region" description="Basic and acidic residues" evidence="3">
    <location>
        <begin position="186"/>
        <end position="208"/>
    </location>
</feature>
<evidence type="ECO:0000313" key="7">
    <source>
        <dbReference type="Proteomes" id="UP000030645"/>
    </source>
</evidence>
<evidence type="ECO:0000256" key="3">
    <source>
        <dbReference type="SAM" id="MobiDB-lite"/>
    </source>
</evidence>
<feature type="domain" description="CCHC-type" evidence="5">
    <location>
        <begin position="244"/>
        <end position="259"/>
    </location>
</feature>
<feature type="compositionally biased region" description="Polar residues" evidence="3">
    <location>
        <begin position="312"/>
        <end position="327"/>
    </location>
</feature>
<dbReference type="GO" id="GO:0003723">
    <property type="term" value="F:RNA binding"/>
    <property type="evidence" value="ECO:0007669"/>
    <property type="project" value="UniProtKB-UniRule"/>
</dbReference>
<dbReference type="AlphaFoldDB" id="W9RPU4"/>
<keyword evidence="1" id="KW-0862">Zinc</keyword>
<dbReference type="SUPFAM" id="SSF54928">
    <property type="entry name" value="RNA-binding domain, RBD"/>
    <property type="match status" value="1"/>
</dbReference>
<protein>
    <submittedName>
        <fullName evidence="6">Cold-inducible RNA-binding protein</fullName>
    </submittedName>
</protein>
<feature type="compositionally biased region" description="Low complexity" evidence="3">
    <location>
        <begin position="373"/>
        <end position="408"/>
    </location>
</feature>
<evidence type="ECO:0000259" key="5">
    <source>
        <dbReference type="PROSITE" id="PS50158"/>
    </source>
</evidence>
<dbReference type="InterPro" id="IPR036875">
    <property type="entry name" value="Znf_CCHC_sf"/>
</dbReference>
<feature type="region of interest" description="Disordered" evidence="3">
    <location>
        <begin position="186"/>
        <end position="234"/>
    </location>
</feature>
<feature type="compositionally biased region" description="Basic residues" evidence="3">
    <location>
        <begin position="338"/>
        <end position="360"/>
    </location>
</feature>
<feature type="compositionally biased region" description="Basic and acidic residues" evidence="3">
    <location>
        <begin position="268"/>
        <end position="291"/>
    </location>
</feature>
<dbReference type="InterPro" id="IPR035979">
    <property type="entry name" value="RBD_domain_sf"/>
</dbReference>
<dbReference type="PANTHER" id="PTHR48038:SF2">
    <property type="entry name" value="OS02G0536400 PROTEIN"/>
    <property type="match status" value="1"/>
</dbReference>
<dbReference type="CDD" id="cd00590">
    <property type="entry name" value="RRM_SF"/>
    <property type="match status" value="1"/>
</dbReference>
<feature type="compositionally biased region" description="Basic and acidic residues" evidence="3">
    <location>
        <begin position="78"/>
        <end position="108"/>
    </location>
</feature>
<proteinExistence type="predicted"/>
<dbReference type="SUPFAM" id="SSF57756">
    <property type="entry name" value="Retrovirus zinc finger-like domains"/>
    <property type="match status" value="1"/>
</dbReference>
<reference evidence="7" key="1">
    <citation type="submission" date="2013-01" db="EMBL/GenBank/DDBJ databases">
        <title>Draft Genome Sequence of a Mulberry Tree, Morus notabilis C.K. Schneid.</title>
        <authorList>
            <person name="He N."/>
            <person name="Zhao S."/>
        </authorList>
    </citation>
    <scope>NUCLEOTIDE SEQUENCE</scope>
</reference>
<accession>W9RPU4</accession>
<keyword evidence="7" id="KW-1185">Reference proteome</keyword>
<sequence>MSLYIGNLSARTRKDELERVFQRYGQCDVRLKDGYGFVVYDFPPDAESALSALRGRNIRGRQLTISWSNKQPRTFQRHARDARSYESHGRDSSSRKNSNDWRERDFRSGFEQPNNDGGRLNSEDMLDEGRDYHQENMIDNDYIGEEYRDLRRDLPRDDGDVGTKLVDNGRWGEQVDDLFADKDGMAFDHYEPDKGYDRKDRDENRWRESSGGSALGSSQDNVGRERDGDRVLKRPNHLKFQQNCYGCGALGHKMRDCPRKHSSRRKFTRFERSQDDDIEKSRGGGELERFRSKSRGNMRSTRLRHKNDKWTSDSGQLRMSMKNGNSSDTDRVRGKEHGVKKRSKRETRSPKRHSAKKSKRLASPSFHSEYTASRLHSTSKSSKSLTSSISRFRSRSVSAAGSLSSTSRSRSKSRYSESRSSKSRSRSSSPTSLSLSVSLGRPASSPSKPQLNRKESVDKGTTPESRDIQGQYSENTKVATEMAAVNGGNAVSASEVEDDKGKNQHLLRDENTMSRSSLHVMSPGTSLPEIGAIVTEHSPQEVSRDRTNFDALAMGHMARPTTMSNSETPPGICSDHKPSISLEEMCMALKHYGVEVPDESEKHTSLEAFFGSARLWPWESIYYRRVKKGPISVENYARRIAQNQEFGIVDKYIRSSSGWGEIYLGNP</sequence>
<keyword evidence="1" id="KW-0863">Zinc-finger</keyword>
<gene>
    <name evidence="6" type="ORF">L484_018855</name>
</gene>
<dbReference type="InterPro" id="IPR012677">
    <property type="entry name" value="Nucleotide-bd_a/b_plait_sf"/>
</dbReference>
<keyword evidence="1" id="KW-0479">Metal-binding</keyword>
<keyword evidence="2" id="KW-0694">RNA-binding</keyword>
<feature type="compositionally biased region" description="Basic and acidic residues" evidence="3">
    <location>
        <begin position="328"/>
        <end position="337"/>
    </location>
</feature>
<evidence type="ECO:0000256" key="2">
    <source>
        <dbReference type="PROSITE-ProRule" id="PRU00176"/>
    </source>
</evidence>
<dbReference type="PANTHER" id="PTHR48038">
    <property type="entry name" value="RIBONUCLEOPROTEIN RB97D"/>
    <property type="match status" value="1"/>
</dbReference>
<evidence type="ECO:0000259" key="4">
    <source>
        <dbReference type="PROSITE" id="PS50102"/>
    </source>
</evidence>
<evidence type="ECO:0000313" key="6">
    <source>
        <dbReference type="EMBL" id="EXC01941.1"/>
    </source>
</evidence>
<dbReference type="PROSITE" id="PS50158">
    <property type="entry name" value="ZF_CCHC"/>
    <property type="match status" value="1"/>
</dbReference>
<dbReference type="InterPro" id="IPR000504">
    <property type="entry name" value="RRM_dom"/>
</dbReference>
<dbReference type="Proteomes" id="UP000030645">
    <property type="component" value="Unassembled WGS sequence"/>
</dbReference>
<evidence type="ECO:0000256" key="1">
    <source>
        <dbReference type="PROSITE-ProRule" id="PRU00047"/>
    </source>
</evidence>
<dbReference type="STRING" id="981085.W9RPU4"/>
<dbReference type="GO" id="GO:0008270">
    <property type="term" value="F:zinc ion binding"/>
    <property type="evidence" value="ECO:0007669"/>
    <property type="project" value="UniProtKB-KW"/>
</dbReference>
<dbReference type="Gene3D" id="3.30.70.330">
    <property type="match status" value="1"/>
</dbReference>
<feature type="region of interest" description="Disordered" evidence="3">
    <location>
        <begin position="69"/>
        <end position="125"/>
    </location>
</feature>
<dbReference type="SMART" id="SM00343">
    <property type="entry name" value="ZnF_C2HC"/>
    <property type="match status" value="1"/>
</dbReference>
<dbReference type="Pfam" id="PF00076">
    <property type="entry name" value="RRM_1"/>
    <property type="match status" value="1"/>
</dbReference>
<feature type="domain" description="RRM" evidence="4">
    <location>
        <begin position="1"/>
        <end position="70"/>
    </location>
</feature>
<feature type="compositionally biased region" description="Polar residues" evidence="3">
    <location>
        <begin position="210"/>
        <end position="221"/>
    </location>
</feature>
<dbReference type="PROSITE" id="PS50102">
    <property type="entry name" value="RRM"/>
    <property type="match status" value="1"/>
</dbReference>
<feature type="compositionally biased region" description="Basic residues" evidence="3">
    <location>
        <begin position="292"/>
        <end position="307"/>
    </location>
</feature>
<dbReference type="EMBL" id="KE345337">
    <property type="protein sequence ID" value="EXC01941.1"/>
    <property type="molecule type" value="Genomic_DNA"/>
</dbReference>
<dbReference type="eggNOG" id="ENOG502QW3B">
    <property type="taxonomic scope" value="Eukaryota"/>
</dbReference>